<dbReference type="EMBL" id="HACG01035259">
    <property type="protein sequence ID" value="CEK82124.1"/>
    <property type="molecule type" value="Transcribed_RNA"/>
</dbReference>
<reference evidence="1" key="1">
    <citation type="submission" date="2014-12" db="EMBL/GenBank/DDBJ databases">
        <title>Insight into the proteome of Arion vulgaris.</title>
        <authorList>
            <person name="Aradska J."/>
            <person name="Bulat T."/>
            <person name="Smidak R."/>
            <person name="Sarate P."/>
            <person name="Gangsoo J."/>
            <person name="Sialana F."/>
            <person name="Bilban M."/>
            <person name="Lubec G."/>
        </authorList>
    </citation>
    <scope>NUCLEOTIDE SEQUENCE</scope>
    <source>
        <tissue evidence="1">Skin</tissue>
    </source>
</reference>
<sequence length="76" mass="8828">MCKKDWSIHGYLSKYNDNGSINESVNQNLNCNKAVCCKLREIRLKQLKNIVADLNCGWLIFNRGNQDIHWQVISDC</sequence>
<evidence type="ECO:0000313" key="1">
    <source>
        <dbReference type="EMBL" id="CEK82124.1"/>
    </source>
</evidence>
<protein>
    <submittedName>
        <fullName evidence="1">Uncharacterized protein</fullName>
    </submittedName>
</protein>
<proteinExistence type="predicted"/>
<accession>A0A0B7AM55</accession>
<gene>
    <name evidence="1" type="primary">ORF129758</name>
</gene>
<name>A0A0B7AM55_9EUPU</name>
<organism evidence="1">
    <name type="scientific">Arion vulgaris</name>
    <dbReference type="NCBI Taxonomy" id="1028688"/>
    <lineage>
        <taxon>Eukaryota</taxon>
        <taxon>Metazoa</taxon>
        <taxon>Spiralia</taxon>
        <taxon>Lophotrochozoa</taxon>
        <taxon>Mollusca</taxon>
        <taxon>Gastropoda</taxon>
        <taxon>Heterobranchia</taxon>
        <taxon>Euthyneura</taxon>
        <taxon>Panpulmonata</taxon>
        <taxon>Eupulmonata</taxon>
        <taxon>Stylommatophora</taxon>
        <taxon>Helicina</taxon>
        <taxon>Arionoidea</taxon>
        <taxon>Arionidae</taxon>
        <taxon>Arion</taxon>
    </lineage>
</organism>
<dbReference type="AlphaFoldDB" id="A0A0B7AM55"/>